<accession>A0A0M3DLL9</accession>
<dbReference type="PANTHER" id="PTHR43377:SF2">
    <property type="entry name" value="BINDING ROSSMANN FOLD OXIDOREDUCTASE, PUTATIVE (AFU_ORTHOLOGUE AFUA_4G00560)-RELATED"/>
    <property type="match status" value="1"/>
</dbReference>
<dbReference type="Pfam" id="PF01408">
    <property type="entry name" value="GFO_IDH_MocA"/>
    <property type="match status" value="1"/>
</dbReference>
<keyword evidence="4" id="KW-1185">Reference proteome</keyword>
<reference evidence="3 4" key="1">
    <citation type="submission" date="2015-04" db="EMBL/GenBank/DDBJ databases">
        <title>Microcin producing Clostridium sp. JC272T.</title>
        <authorList>
            <person name="Jyothsna T."/>
            <person name="Sasikala C."/>
            <person name="Ramana C."/>
        </authorList>
    </citation>
    <scope>NUCLEOTIDE SEQUENCE [LARGE SCALE GENOMIC DNA]</scope>
    <source>
        <strain evidence="3 4">JC272</strain>
    </source>
</reference>
<dbReference type="Gene3D" id="3.40.50.720">
    <property type="entry name" value="NAD(P)-binding Rossmann-like Domain"/>
    <property type="match status" value="1"/>
</dbReference>
<dbReference type="SUPFAM" id="SSF55347">
    <property type="entry name" value="Glyceraldehyde-3-phosphate dehydrogenase-like, C-terminal domain"/>
    <property type="match status" value="1"/>
</dbReference>
<dbReference type="InterPro" id="IPR036291">
    <property type="entry name" value="NAD(P)-bd_dom_sf"/>
</dbReference>
<proteinExistence type="predicted"/>
<gene>
    <name evidence="3" type="ORF">VN21_03970</name>
</gene>
<dbReference type="InterPro" id="IPR055170">
    <property type="entry name" value="GFO_IDH_MocA-like_dom"/>
</dbReference>
<dbReference type="Proteomes" id="UP000034407">
    <property type="component" value="Unassembled WGS sequence"/>
</dbReference>
<comment type="caution">
    <text evidence="3">The sequence shown here is derived from an EMBL/GenBank/DDBJ whole genome shotgun (WGS) entry which is preliminary data.</text>
</comment>
<sequence>MKKITVAVVGAGARGMHAYAPYFKHHEELGKVVAVAEPHDIRRDICVKEHNIESENVFKTWENLLEKERLADAIIIANNDESHYEPTKIALEKGYHVLLEKPMSNKLEDIVKLGELAKKHPNQVFMICHVLRYTTFFSKLKEIVDSKELGELVSIQHNENIGYWHFAHSFTRGNWRNSNETSPLILAKSCHDMDILLWLTGKKCNNISAFGHLTHMRDKNFKEGMADRCLDCKVEERCPYSAKKLYLSEKPIFAKVVHPVPSKENLEEALRTGPYGRCVYKCDNNVVDHMVTILEFEDDITATFNLSAFTEECNRTIKLMFTHGEVGGNHVKNIIEVKKFEKFGENTIETIIPEEVEGGHGGGDYGIMEDFVKLVSENGGEGRTSAKKSVESHIMAFAAEYSRLNKEVVNIEKFWDEAIEKIKAEA</sequence>
<dbReference type="PANTHER" id="PTHR43377">
    <property type="entry name" value="BILIVERDIN REDUCTASE A"/>
    <property type="match status" value="1"/>
</dbReference>
<feature type="domain" description="GFO/IDH/MocA-like oxidoreductase" evidence="2">
    <location>
        <begin position="137"/>
        <end position="324"/>
    </location>
</feature>
<name>A0A0M3DLL9_9FIRM</name>
<dbReference type="AlphaFoldDB" id="A0A0M3DLL9"/>
<protein>
    <submittedName>
        <fullName evidence="3">Oxidoreductase</fullName>
    </submittedName>
</protein>
<dbReference type="Pfam" id="PF22725">
    <property type="entry name" value="GFO_IDH_MocA_C3"/>
    <property type="match status" value="1"/>
</dbReference>
<evidence type="ECO:0000313" key="4">
    <source>
        <dbReference type="Proteomes" id="UP000034407"/>
    </source>
</evidence>
<evidence type="ECO:0000313" key="3">
    <source>
        <dbReference type="EMBL" id="KKY02292.1"/>
    </source>
</evidence>
<dbReference type="SUPFAM" id="SSF51735">
    <property type="entry name" value="NAD(P)-binding Rossmann-fold domains"/>
    <property type="match status" value="1"/>
</dbReference>
<feature type="domain" description="Gfo/Idh/MocA-like oxidoreductase N-terminal" evidence="1">
    <location>
        <begin position="4"/>
        <end position="126"/>
    </location>
</feature>
<evidence type="ECO:0000259" key="1">
    <source>
        <dbReference type="Pfam" id="PF01408"/>
    </source>
</evidence>
<dbReference type="Gene3D" id="3.30.360.10">
    <property type="entry name" value="Dihydrodipicolinate Reductase, domain 2"/>
    <property type="match status" value="1"/>
</dbReference>
<dbReference type="RefSeq" id="WP_046822149.1">
    <property type="nucleotide sequence ID" value="NZ_LBBT01000086.1"/>
</dbReference>
<organism evidence="3 4">
    <name type="scientific">Paraclostridium benzoelyticum</name>
    <dbReference type="NCBI Taxonomy" id="1629550"/>
    <lineage>
        <taxon>Bacteria</taxon>
        <taxon>Bacillati</taxon>
        <taxon>Bacillota</taxon>
        <taxon>Clostridia</taxon>
        <taxon>Peptostreptococcales</taxon>
        <taxon>Peptostreptococcaceae</taxon>
        <taxon>Paraclostridium</taxon>
    </lineage>
</organism>
<dbReference type="EMBL" id="LBBT01000086">
    <property type="protein sequence ID" value="KKY02292.1"/>
    <property type="molecule type" value="Genomic_DNA"/>
</dbReference>
<dbReference type="PATRIC" id="fig|1629550.3.peg.3492"/>
<dbReference type="InterPro" id="IPR000683">
    <property type="entry name" value="Gfo/Idh/MocA-like_OxRdtase_N"/>
</dbReference>
<dbReference type="GO" id="GO:0000166">
    <property type="term" value="F:nucleotide binding"/>
    <property type="evidence" value="ECO:0007669"/>
    <property type="project" value="InterPro"/>
</dbReference>
<evidence type="ECO:0000259" key="2">
    <source>
        <dbReference type="Pfam" id="PF22725"/>
    </source>
</evidence>
<dbReference type="InterPro" id="IPR051450">
    <property type="entry name" value="Gfo/Idh/MocA_Oxidoreductases"/>
</dbReference>
<dbReference type="OrthoDB" id="9781966at2"/>